<proteinExistence type="predicted"/>
<dbReference type="OrthoDB" id="431068at2759"/>
<dbReference type="InterPro" id="IPR035979">
    <property type="entry name" value="RBD_domain_sf"/>
</dbReference>
<dbReference type="InterPro" id="IPR012677">
    <property type="entry name" value="Nucleotide-bd_a/b_plait_sf"/>
</dbReference>
<dbReference type="InterPro" id="IPR000504">
    <property type="entry name" value="RRM_dom"/>
</dbReference>
<sequence>MSCPCVEAGCLWFERLSLRHGPLLSASLYGGGGGYQSSPFPGESVIRMRGLPYSATETDIVQFFAGFQMLAVLPSTAPINGRPSGEAYVEFASPDEAQRAYIARNRATMGHRYVELFHATKAEMMAAAAGHDPRTAWRAHG</sequence>
<organism evidence="5 6">
    <name type="scientific">Vitrella brassicaformis (strain CCMP3155)</name>
    <dbReference type="NCBI Taxonomy" id="1169540"/>
    <lineage>
        <taxon>Eukaryota</taxon>
        <taxon>Sar</taxon>
        <taxon>Alveolata</taxon>
        <taxon>Colpodellida</taxon>
        <taxon>Vitrellaceae</taxon>
        <taxon>Vitrella</taxon>
    </lineage>
</organism>
<reference evidence="5 6" key="1">
    <citation type="submission" date="2014-11" db="EMBL/GenBank/DDBJ databases">
        <authorList>
            <person name="Zhu J."/>
            <person name="Qi W."/>
            <person name="Song R."/>
        </authorList>
    </citation>
    <scope>NUCLEOTIDE SEQUENCE [LARGE SCALE GENOMIC DNA]</scope>
</reference>
<dbReference type="Gene3D" id="3.30.70.330">
    <property type="match status" value="1"/>
</dbReference>
<dbReference type="InParanoid" id="A0A0G4G1T5"/>
<dbReference type="AlphaFoldDB" id="A0A0G4G1T5"/>
<keyword evidence="2 3" id="KW-0694">RNA-binding</keyword>
<keyword evidence="6" id="KW-1185">Reference proteome</keyword>
<dbReference type="CDD" id="cd12254">
    <property type="entry name" value="RRM_hnRNPH_ESRPs_RBM12_like"/>
    <property type="match status" value="1"/>
</dbReference>
<dbReference type="SUPFAM" id="SSF54928">
    <property type="entry name" value="RNA-binding domain, RBD"/>
    <property type="match status" value="1"/>
</dbReference>
<accession>A0A0G4G1T5</accession>
<dbReference type="EMBL" id="CDMY01000545">
    <property type="protein sequence ID" value="CEM21920.1"/>
    <property type="molecule type" value="Genomic_DNA"/>
</dbReference>
<dbReference type="Pfam" id="PF00076">
    <property type="entry name" value="RRM_1"/>
    <property type="match status" value="1"/>
</dbReference>
<feature type="domain" description="RRM" evidence="4">
    <location>
        <begin position="44"/>
        <end position="121"/>
    </location>
</feature>
<dbReference type="PhylomeDB" id="A0A0G4G1T5"/>
<evidence type="ECO:0000313" key="6">
    <source>
        <dbReference type="Proteomes" id="UP000041254"/>
    </source>
</evidence>
<evidence type="ECO:0000256" key="1">
    <source>
        <dbReference type="ARBA" id="ARBA00022737"/>
    </source>
</evidence>
<dbReference type="VEuPathDB" id="CryptoDB:Vbra_16739"/>
<evidence type="ECO:0000256" key="2">
    <source>
        <dbReference type="ARBA" id="ARBA00022884"/>
    </source>
</evidence>
<evidence type="ECO:0000256" key="3">
    <source>
        <dbReference type="PROSITE-ProRule" id="PRU00176"/>
    </source>
</evidence>
<dbReference type="Proteomes" id="UP000041254">
    <property type="component" value="Unassembled WGS sequence"/>
</dbReference>
<gene>
    <name evidence="5" type="ORF">Vbra_16739</name>
</gene>
<dbReference type="PROSITE" id="PS50102">
    <property type="entry name" value="RRM"/>
    <property type="match status" value="1"/>
</dbReference>
<name>A0A0G4G1T5_VITBC</name>
<dbReference type="PANTHER" id="PTHR13976">
    <property type="entry name" value="HETEROGENEOUS NUCLEAR RIBONUCLEOPROTEIN-RELATED"/>
    <property type="match status" value="1"/>
</dbReference>
<dbReference type="InterPro" id="IPR050666">
    <property type="entry name" value="ESRP"/>
</dbReference>
<dbReference type="SMART" id="SM00360">
    <property type="entry name" value="RRM"/>
    <property type="match status" value="1"/>
</dbReference>
<protein>
    <recommendedName>
        <fullName evidence="4">RRM domain-containing protein</fullName>
    </recommendedName>
</protein>
<dbReference type="GO" id="GO:0003723">
    <property type="term" value="F:RNA binding"/>
    <property type="evidence" value="ECO:0007669"/>
    <property type="project" value="UniProtKB-UniRule"/>
</dbReference>
<evidence type="ECO:0000313" key="5">
    <source>
        <dbReference type="EMBL" id="CEM21920.1"/>
    </source>
</evidence>
<dbReference type="STRING" id="1169540.A0A0G4G1T5"/>
<keyword evidence="1" id="KW-0677">Repeat</keyword>
<evidence type="ECO:0000259" key="4">
    <source>
        <dbReference type="PROSITE" id="PS50102"/>
    </source>
</evidence>